<dbReference type="AlphaFoldDB" id="A0A4Y2R5M6"/>
<name>A0A4Y2R5M6_ARAVE</name>
<accession>A0A4Y2R5M6</accession>
<keyword evidence="1" id="KW-0472">Membrane</keyword>
<evidence type="ECO:0000313" key="3">
    <source>
        <dbReference type="Proteomes" id="UP000499080"/>
    </source>
</evidence>
<evidence type="ECO:0000313" key="2">
    <source>
        <dbReference type="EMBL" id="GBN70750.1"/>
    </source>
</evidence>
<sequence length="134" mass="15522">MVLEVGMEEGVKLVLLTGLNPALTMSNFVICIVFNYLGMFLINTFISVWSQKLLRTNTTVDNNIYPDKSMRILQCHIDALRIHCSRLYFETPEDSYKIAPMLIRRHIRLRPRPHEVMVHLWALELALQVSGQPL</sequence>
<comment type="caution">
    <text evidence="2">The sequence shown here is derived from an EMBL/GenBank/DDBJ whole genome shotgun (WGS) entry which is preliminary data.</text>
</comment>
<protein>
    <submittedName>
        <fullName evidence="2">Uncharacterized protein</fullName>
    </submittedName>
</protein>
<reference evidence="2 3" key="1">
    <citation type="journal article" date="2019" name="Sci. Rep.">
        <title>Orb-weaving spider Araneus ventricosus genome elucidates the spidroin gene catalogue.</title>
        <authorList>
            <person name="Kono N."/>
            <person name="Nakamura H."/>
            <person name="Ohtoshi R."/>
            <person name="Moran D.A.P."/>
            <person name="Shinohara A."/>
            <person name="Yoshida Y."/>
            <person name="Fujiwara M."/>
            <person name="Mori M."/>
            <person name="Tomita M."/>
            <person name="Arakawa K."/>
        </authorList>
    </citation>
    <scope>NUCLEOTIDE SEQUENCE [LARGE SCALE GENOMIC DNA]</scope>
</reference>
<evidence type="ECO:0000256" key="1">
    <source>
        <dbReference type="SAM" id="Phobius"/>
    </source>
</evidence>
<dbReference type="EMBL" id="BGPR01015817">
    <property type="protein sequence ID" value="GBN70750.1"/>
    <property type="molecule type" value="Genomic_DNA"/>
</dbReference>
<gene>
    <name evidence="2" type="ORF">AVEN_203807_1</name>
</gene>
<proteinExistence type="predicted"/>
<keyword evidence="1" id="KW-0812">Transmembrane</keyword>
<keyword evidence="3" id="KW-1185">Reference proteome</keyword>
<dbReference type="Proteomes" id="UP000499080">
    <property type="component" value="Unassembled WGS sequence"/>
</dbReference>
<keyword evidence="1" id="KW-1133">Transmembrane helix</keyword>
<organism evidence="2 3">
    <name type="scientific">Araneus ventricosus</name>
    <name type="common">Orbweaver spider</name>
    <name type="synonym">Epeira ventricosa</name>
    <dbReference type="NCBI Taxonomy" id="182803"/>
    <lineage>
        <taxon>Eukaryota</taxon>
        <taxon>Metazoa</taxon>
        <taxon>Ecdysozoa</taxon>
        <taxon>Arthropoda</taxon>
        <taxon>Chelicerata</taxon>
        <taxon>Arachnida</taxon>
        <taxon>Araneae</taxon>
        <taxon>Araneomorphae</taxon>
        <taxon>Entelegynae</taxon>
        <taxon>Araneoidea</taxon>
        <taxon>Araneidae</taxon>
        <taxon>Araneus</taxon>
    </lineage>
</organism>
<feature type="transmembrane region" description="Helical" evidence="1">
    <location>
        <begin position="25"/>
        <end position="46"/>
    </location>
</feature>